<dbReference type="SUPFAM" id="SSF52540">
    <property type="entry name" value="P-loop containing nucleoside triphosphate hydrolases"/>
    <property type="match status" value="1"/>
</dbReference>
<dbReference type="PIRSF" id="PIRSF009320">
    <property type="entry name" value="Nuc_binding_HP_1000"/>
    <property type="match status" value="1"/>
</dbReference>
<dbReference type="InterPro" id="IPR027417">
    <property type="entry name" value="P-loop_NTPase"/>
</dbReference>
<name>A0ABY5DJ78_9GAMM</name>
<protein>
    <submittedName>
        <fullName evidence="2">ParA family protein</fullName>
    </submittedName>
</protein>
<evidence type="ECO:0000259" key="1">
    <source>
        <dbReference type="Pfam" id="PF13614"/>
    </source>
</evidence>
<proteinExistence type="predicted"/>
<feature type="domain" description="AAA" evidence="1">
    <location>
        <begin position="4"/>
        <end position="170"/>
    </location>
</feature>
<sequence length="257" mass="28352">MSQKIFAIINQKGGVGKTTTAVSLAAAYARMKRSVLLIDFDPQTNASTATLDQWSHSVGSVLEGNIPINDAIYQSPEGFDVLPADYHLTSTELKLLKTQDKESKLKQALATLNRSYDFILIDCSPSLNILTINALVSAQNILIPIQCEYYALEGLAKLLQTIDSVSKQLQVSHKLYLLRTMYDGRNRLAVDVSNELSKHFTGQLLQTVIPRNIRLAEAPSFGESIFTYDKSSQGAIAYLALAGELNRLTKQLEQQDA</sequence>
<reference evidence="2 3" key="1">
    <citation type="journal article" date="2022" name="Nat. Microbiol.">
        <title>The microbiome of a bacterivorous marine choanoflagellate contains a resource-demanding obligate bacterial associate.</title>
        <authorList>
            <person name="Needham D.M."/>
            <person name="Poirier C."/>
            <person name="Bachy C."/>
            <person name="George E.E."/>
            <person name="Wilken S."/>
            <person name="Yung C.C.M."/>
            <person name="Limardo A.J."/>
            <person name="Morando M."/>
            <person name="Sudek L."/>
            <person name="Malmstrom R.R."/>
            <person name="Keeling P.J."/>
            <person name="Santoro A.E."/>
            <person name="Worden A.Z."/>
        </authorList>
    </citation>
    <scope>NUCLEOTIDE SEQUENCE [LARGE SCALE GENOMIC DNA]</scope>
    <source>
        <strain evidence="2 3">Comchoano-1</strain>
    </source>
</reference>
<organism evidence="2 3">
    <name type="scientific">Candidatus Comchoanobacter bicostacola</name>
    <dbReference type="NCBI Taxonomy" id="2919598"/>
    <lineage>
        <taxon>Bacteria</taxon>
        <taxon>Pseudomonadati</taxon>
        <taxon>Pseudomonadota</taxon>
        <taxon>Gammaproteobacteria</taxon>
        <taxon>Candidatus Comchoanobacterales</taxon>
        <taxon>Candidatus Comchoanobacteraceae</taxon>
        <taxon>Candidatus Comchoanobacter</taxon>
    </lineage>
</organism>
<dbReference type="PANTHER" id="PTHR13696">
    <property type="entry name" value="P-LOOP CONTAINING NUCLEOSIDE TRIPHOSPHATE HYDROLASE"/>
    <property type="match status" value="1"/>
</dbReference>
<gene>
    <name evidence="2" type="ORF">MMH89_00285</name>
</gene>
<dbReference type="Proteomes" id="UP001055955">
    <property type="component" value="Chromosome"/>
</dbReference>
<evidence type="ECO:0000313" key="3">
    <source>
        <dbReference type="Proteomes" id="UP001055955"/>
    </source>
</evidence>
<dbReference type="InterPro" id="IPR050678">
    <property type="entry name" value="DNA_Partitioning_ATPase"/>
</dbReference>
<keyword evidence="3" id="KW-1185">Reference proteome</keyword>
<dbReference type="Gene3D" id="3.40.50.300">
    <property type="entry name" value="P-loop containing nucleotide triphosphate hydrolases"/>
    <property type="match status" value="1"/>
</dbReference>
<evidence type="ECO:0000313" key="2">
    <source>
        <dbReference type="EMBL" id="UTC24603.1"/>
    </source>
</evidence>
<accession>A0ABY5DJ78</accession>
<dbReference type="InterPro" id="IPR025669">
    <property type="entry name" value="AAA_dom"/>
</dbReference>
<dbReference type="EMBL" id="CP092900">
    <property type="protein sequence ID" value="UTC24603.1"/>
    <property type="molecule type" value="Genomic_DNA"/>
</dbReference>
<dbReference type="PANTHER" id="PTHR13696:SF52">
    <property type="entry name" value="PARA FAMILY PROTEIN CT_582"/>
    <property type="match status" value="1"/>
</dbReference>
<dbReference type="Pfam" id="PF13614">
    <property type="entry name" value="AAA_31"/>
    <property type="match status" value="1"/>
</dbReference>
<dbReference type="CDD" id="cd02042">
    <property type="entry name" value="ParAB_family"/>
    <property type="match status" value="1"/>
</dbReference>
<dbReference type="RefSeq" id="WP_258568388.1">
    <property type="nucleotide sequence ID" value="NZ_CP092900.1"/>
</dbReference>